<comment type="caution">
    <text evidence="2">The sequence shown here is derived from an EMBL/GenBank/DDBJ whole genome shotgun (WGS) entry which is preliminary data.</text>
</comment>
<dbReference type="EMBL" id="PFSF01000021">
    <property type="protein sequence ID" value="PJC28283.1"/>
    <property type="molecule type" value="Genomic_DNA"/>
</dbReference>
<keyword evidence="1" id="KW-0812">Transmembrane</keyword>
<accession>A0A2M8ET34</accession>
<feature type="transmembrane region" description="Helical" evidence="1">
    <location>
        <begin position="33"/>
        <end position="51"/>
    </location>
</feature>
<name>A0A2M8ET34_9BACT</name>
<evidence type="ECO:0000313" key="3">
    <source>
        <dbReference type="Proteomes" id="UP000229816"/>
    </source>
</evidence>
<keyword evidence="1" id="KW-0472">Membrane</keyword>
<dbReference type="AlphaFoldDB" id="A0A2M8ET34"/>
<dbReference type="Proteomes" id="UP000229816">
    <property type="component" value="Unassembled WGS sequence"/>
</dbReference>
<organism evidence="2 3">
    <name type="scientific">Candidatus Shapirobacteria bacterium CG_4_9_14_0_2_um_filter_39_11</name>
    <dbReference type="NCBI Taxonomy" id="1974478"/>
    <lineage>
        <taxon>Bacteria</taxon>
        <taxon>Candidatus Shapironibacteriota</taxon>
    </lineage>
</organism>
<evidence type="ECO:0000256" key="1">
    <source>
        <dbReference type="SAM" id="Phobius"/>
    </source>
</evidence>
<gene>
    <name evidence="2" type="ORF">CO054_00960</name>
</gene>
<sequence length="232" mass="25022">MPKETAELPVSEQEIQIQAPSFLDKLKVHKFKILGGILGVFVLAGAVFGAYKLGQKQVYPELGEGPTPTPVAVATPTLDPTANWKTYTNEKYGYSIKYPAEWSEQLKCEGGTITDDYVCFLSPDFEESPAGAIMGSTVKGGVVLIYGQGGVVSLLPDGFCAPGGPAYISECKEIKVGDLQAMQRKIGDTQTEVGILKTGKFILDIKAIYNAASEDEIARTLNLILSTFKFLE</sequence>
<evidence type="ECO:0000313" key="2">
    <source>
        <dbReference type="EMBL" id="PJC28283.1"/>
    </source>
</evidence>
<proteinExistence type="predicted"/>
<reference evidence="3" key="1">
    <citation type="submission" date="2017-09" db="EMBL/GenBank/DDBJ databases">
        <title>Depth-based differentiation of microbial function through sediment-hosted aquifers and enrichment of novel symbionts in the deep terrestrial subsurface.</title>
        <authorList>
            <person name="Probst A.J."/>
            <person name="Ladd B."/>
            <person name="Jarett J.K."/>
            <person name="Geller-Mcgrath D.E."/>
            <person name="Sieber C.M.K."/>
            <person name="Emerson J.B."/>
            <person name="Anantharaman K."/>
            <person name="Thomas B.C."/>
            <person name="Malmstrom R."/>
            <person name="Stieglmeier M."/>
            <person name="Klingl A."/>
            <person name="Woyke T."/>
            <person name="Ryan C.M."/>
            <person name="Banfield J.F."/>
        </authorList>
    </citation>
    <scope>NUCLEOTIDE SEQUENCE [LARGE SCALE GENOMIC DNA]</scope>
</reference>
<protein>
    <submittedName>
        <fullName evidence="2">Uncharacterized protein</fullName>
    </submittedName>
</protein>
<keyword evidence="1" id="KW-1133">Transmembrane helix</keyword>